<evidence type="ECO:0000313" key="1">
    <source>
        <dbReference type="EMBL" id="KAG5547506.1"/>
    </source>
</evidence>
<sequence length="196" mass="22399">MSINQREDEQVIEESSISVQGLDSFIQDSVSPLHEIDKGPEIPNVQAHTSETQQVGKITTLFQQQEIDRNIVLLNSPMVIDSNCNIRASQLEGINLQVELNPISARKAIKSQIYEECMSTRGAEYEDEEYVSDTLEHEEELIEEELQSTLEAGNILGIEYVDIYTDIRRMKKLIQNEVNQLKLLKKINSFAPLQRH</sequence>
<keyword evidence="2" id="KW-1185">Reference proteome</keyword>
<reference evidence="1" key="1">
    <citation type="submission" date="2020-08" db="EMBL/GenBank/DDBJ databases">
        <title>Plant Genome Project.</title>
        <authorList>
            <person name="Zhang R.-G."/>
        </authorList>
    </citation>
    <scope>NUCLEOTIDE SEQUENCE</scope>
    <source>
        <strain evidence="1">WSP0</strain>
        <tissue evidence="1">Leaf</tissue>
    </source>
</reference>
<dbReference type="EMBL" id="JACTNZ010000005">
    <property type="protein sequence ID" value="KAG5547506.1"/>
    <property type="molecule type" value="Genomic_DNA"/>
</dbReference>
<accession>A0AAV6K4W2</accession>
<organism evidence="1 2">
    <name type="scientific">Rhododendron griersonianum</name>
    <dbReference type="NCBI Taxonomy" id="479676"/>
    <lineage>
        <taxon>Eukaryota</taxon>
        <taxon>Viridiplantae</taxon>
        <taxon>Streptophyta</taxon>
        <taxon>Embryophyta</taxon>
        <taxon>Tracheophyta</taxon>
        <taxon>Spermatophyta</taxon>
        <taxon>Magnoliopsida</taxon>
        <taxon>eudicotyledons</taxon>
        <taxon>Gunneridae</taxon>
        <taxon>Pentapetalae</taxon>
        <taxon>asterids</taxon>
        <taxon>Ericales</taxon>
        <taxon>Ericaceae</taxon>
        <taxon>Ericoideae</taxon>
        <taxon>Rhodoreae</taxon>
        <taxon>Rhododendron</taxon>
    </lineage>
</organism>
<dbReference type="AlphaFoldDB" id="A0AAV6K4W2"/>
<comment type="caution">
    <text evidence="1">The sequence shown here is derived from an EMBL/GenBank/DDBJ whole genome shotgun (WGS) entry which is preliminary data.</text>
</comment>
<evidence type="ECO:0000313" key="2">
    <source>
        <dbReference type="Proteomes" id="UP000823749"/>
    </source>
</evidence>
<protein>
    <submittedName>
        <fullName evidence="1">Uncharacterized protein</fullName>
    </submittedName>
</protein>
<proteinExistence type="predicted"/>
<gene>
    <name evidence="1" type="ORF">RHGRI_013259</name>
</gene>
<name>A0AAV6K4W2_9ERIC</name>
<dbReference type="Proteomes" id="UP000823749">
    <property type="component" value="Chromosome 5"/>
</dbReference>